<accession>A0A5C2SFF6</accession>
<evidence type="ECO:0000256" key="1">
    <source>
        <dbReference type="SAM" id="MobiDB-lite"/>
    </source>
</evidence>
<name>A0A5C2SFF6_9APHY</name>
<dbReference type="AlphaFoldDB" id="A0A5C2SFF6"/>
<feature type="region of interest" description="Disordered" evidence="1">
    <location>
        <begin position="1"/>
        <end position="73"/>
    </location>
</feature>
<keyword evidence="3" id="KW-1185">Reference proteome</keyword>
<evidence type="ECO:0000313" key="3">
    <source>
        <dbReference type="Proteomes" id="UP000313359"/>
    </source>
</evidence>
<dbReference type="EMBL" id="ML122259">
    <property type="protein sequence ID" value="RPD62460.1"/>
    <property type="molecule type" value="Genomic_DNA"/>
</dbReference>
<evidence type="ECO:0000313" key="2">
    <source>
        <dbReference type="EMBL" id="RPD62460.1"/>
    </source>
</evidence>
<sequence length="310" mass="32731">MYSDEEEDGSFVNDLALTALTPDQLDGSPGPPSDALSQTFSSSHSLQTSSHRQGQSFFQPSPTLDLPTGTTSPAPWLESHDLRSQALSPSVDEALEVTTSYFPIALDDDLACDLDEGMDSSRAFFTATPVLSPLLLDAVAEGSEVLEFEIDSEFDMSQAESLDGCSLSGCNLSSSPRSRLPPAQESALACVTAVFGKFHDDQEDEAAARLRTLAYPVSSADENPSARVPVIDGDGDGQVGQYDGENEGSLVAGDAGHATAIRARPGEEACAGVGAGARFLAEPAGMDLQWEVEELYFDEGGNEGDMLCFE</sequence>
<feature type="compositionally biased region" description="Low complexity" evidence="1">
    <location>
        <begin position="36"/>
        <end position="51"/>
    </location>
</feature>
<organism evidence="2 3">
    <name type="scientific">Lentinus tigrinus ALCF2SS1-6</name>
    <dbReference type="NCBI Taxonomy" id="1328759"/>
    <lineage>
        <taxon>Eukaryota</taxon>
        <taxon>Fungi</taxon>
        <taxon>Dikarya</taxon>
        <taxon>Basidiomycota</taxon>
        <taxon>Agaricomycotina</taxon>
        <taxon>Agaricomycetes</taxon>
        <taxon>Polyporales</taxon>
        <taxon>Polyporaceae</taxon>
        <taxon>Lentinus</taxon>
    </lineage>
</organism>
<dbReference type="OrthoDB" id="10570386at2759"/>
<feature type="compositionally biased region" description="Polar residues" evidence="1">
    <location>
        <begin position="52"/>
        <end position="73"/>
    </location>
</feature>
<protein>
    <submittedName>
        <fullName evidence="2">Uncharacterized protein</fullName>
    </submittedName>
</protein>
<reference evidence="2" key="1">
    <citation type="journal article" date="2018" name="Genome Biol. Evol.">
        <title>Genomics and development of Lentinus tigrinus, a white-rot wood-decaying mushroom with dimorphic fruiting bodies.</title>
        <authorList>
            <person name="Wu B."/>
            <person name="Xu Z."/>
            <person name="Knudson A."/>
            <person name="Carlson A."/>
            <person name="Chen N."/>
            <person name="Kovaka S."/>
            <person name="LaButti K."/>
            <person name="Lipzen A."/>
            <person name="Pennachio C."/>
            <person name="Riley R."/>
            <person name="Schakwitz W."/>
            <person name="Umezawa K."/>
            <person name="Ohm R.A."/>
            <person name="Grigoriev I.V."/>
            <person name="Nagy L.G."/>
            <person name="Gibbons J."/>
            <person name="Hibbett D."/>
        </authorList>
    </citation>
    <scope>NUCLEOTIDE SEQUENCE [LARGE SCALE GENOMIC DNA]</scope>
    <source>
        <strain evidence="2">ALCF2SS1-6</strain>
    </source>
</reference>
<dbReference type="Proteomes" id="UP000313359">
    <property type="component" value="Unassembled WGS sequence"/>
</dbReference>
<proteinExistence type="predicted"/>
<gene>
    <name evidence="2" type="ORF">L227DRAFT_573651</name>
</gene>